<reference evidence="1 2" key="1">
    <citation type="journal article" date="2014" name="Genome Announc.">
        <title>Draft Genome Sequences of Marinobacter similis A3d10T and Marinobacter salarius R9SW1T.</title>
        <authorList>
            <person name="Ivanova E.P."/>
            <person name="Ng H.J."/>
            <person name="Webb H.K."/>
            <person name="Feng G."/>
            <person name="Oshima K."/>
            <person name="Hattori M."/>
            <person name="Ohkuma M."/>
            <person name="Sergeev A.F."/>
            <person name="Mikhailov V.V."/>
            <person name="Crawford R.J."/>
            <person name="Sawabe T."/>
        </authorList>
    </citation>
    <scope>NUCLEOTIDE SEQUENCE [LARGE SCALE GENOMIC DNA]</scope>
    <source>
        <strain evidence="2">A3d10 and R9SW1</strain>
    </source>
</reference>
<dbReference type="Proteomes" id="UP000035081">
    <property type="component" value="Chromosome"/>
</dbReference>
<dbReference type="InterPro" id="IPR029016">
    <property type="entry name" value="GAF-like_dom_sf"/>
</dbReference>
<sequence>MRFEITSGTRDFPYVWTTGVLGISLLAGEFRDYWGRQQQKLEASNDYRGSRLEEFTRNYYLLKVSHDRLEQQLAGSSSSLREALRRLYAQIGEAGQAGLNQETASLMLQLLGRYGQLQIAGIYAVNNGVPEPEPLATVGRFRKVDLKDPLLLHALAERKLVSVQTEFRQRMGDLDTDLLAAIPLIDSEDRFIGLCVIEPCPFSASRLARCDCWRSWPGTWQTSPMNTRKYRPADHRNGVTSGAIWPAQAATRNSSTYPQRWWACRWPTAAMAS</sequence>
<organism evidence="1 2">
    <name type="scientific">Marinobacter salarius</name>
    <dbReference type="NCBI Taxonomy" id="1420917"/>
    <lineage>
        <taxon>Bacteria</taxon>
        <taxon>Pseudomonadati</taxon>
        <taxon>Pseudomonadota</taxon>
        <taxon>Gammaproteobacteria</taxon>
        <taxon>Pseudomonadales</taxon>
        <taxon>Marinobacteraceae</taxon>
        <taxon>Marinobacter</taxon>
    </lineage>
</organism>
<dbReference type="HOGENOM" id="CLU_1018648_0_0_6"/>
<evidence type="ECO:0008006" key="3">
    <source>
        <dbReference type="Google" id="ProtNLM"/>
    </source>
</evidence>
<evidence type="ECO:0000313" key="1">
    <source>
        <dbReference type="EMBL" id="AHI33125.1"/>
    </source>
</evidence>
<dbReference type="KEGG" id="msr:AU15_09450"/>
<name>W5YVN3_9GAMM</name>
<accession>W5YVN3</accession>
<evidence type="ECO:0000313" key="2">
    <source>
        <dbReference type="Proteomes" id="UP000035081"/>
    </source>
</evidence>
<gene>
    <name evidence="1" type="ORF">AU15_09450</name>
</gene>
<dbReference type="Gene3D" id="3.30.450.40">
    <property type="match status" value="1"/>
</dbReference>
<protein>
    <recommendedName>
        <fullName evidence="3">GAF domain-containing protein</fullName>
    </recommendedName>
</protein>
<dbReference type="AlphaFoldDB" id="W5YVN3"/>
<proteinExistence type="predicted"/>
<dbReference type="EMBL" id="CP007152">
    <property type="protein sequence ID" value="AHI33125.1"/>
    <property type="molecule type" value="Genomic_DNA"/>
</dbReference>